<feature type="region of interest" description="Disordered" evidence="1">
    <location>
        <begin position="23"/>
        <end position="44"/>
    </location>
</feature>
<accession>A0A4C1UWY6</accession>
<protein>
    <submittedName>
        <fullName evidence="2">Uncharacterized protein</fullName>
    </submittedName>
</protein>
<evidence type="ECO:0000256" key="1">
    <source>
        <dbReference type="SAM" id="MobiDB-lite"/>
    </source>
</evidence>
<evidence type="ECO:0000313" key="3">
    <source>
        <dbReference type="Proteomes" id="UP000299102"/>
    </source>
</evidence>
<sequence length="103" mass="11551">MGLALELNSGASVESKPNVCERAAAHGATNRRRNERKTENFSPIRHTVPISRRPEWDLGVTLADFCPRRRGPERIDQRESGRFIILKPTPLIICPADGHPGER</sequence>
<reference evidence="2 3" key="1">
    <citation type="journal article" date="2019" name="Commun. Biol.">
        <title>The bagworm genome reveals a unique fibroin gene that provides high tensile strength.</title>
        <authorList>
            <person name="Kono N."/>
            <person name="Nakamura H."/>
            <person name="Ohtoshi R."/>
            <person name="Tomita M."/>
            <person name="Numata K."/>
            <person name="Arakawa K."/>
        </authorList>
    </citation>
    <scope>NUCLEOTIDE SEQUENCE [LARGE SCALE GENOMIC DNA]</scope>
</reference>
<dbReference type="EMBL" id="BGZK01000234">
    <property type="protein sequence ID" value="GBP30527.1"/>
    <property type="molecule type" value="Genomic_DNA"/>
</dbReference>
<dbReference type="AlphaFoldDB" id="A0A4C1UWY6"/>
<name>A0A4C1UWY6_EUMVA</name>
<keyword evidence="3" id="KW-1185">Reference proteome</keyword>
<gene>
    <name evidence="2" type="ORF">EVAR_94707_1</name>
</gene>
<proteinExistence type="predicted"/>
<organism evidence="2 3">
    <name type="scientific">Eumeta variegata</name>
    <name type="common">Bagworm moth</name>
    <name type="synonym">Eumeta japonica</name>
    <dbReference type="NCBI Taxonomy" id="151549"/>
    <lineage>
        <taxon>Eukaryota</taxon>
        <taxon>Metazoa</taxon>
        <taxon>Ecdysozoa</taxon>
        <taxon>Arthropoda</taxon>
        <taxon>Hexapoda</taxon>
        <taxon>Insecta</taxon>
        <taxon>Pterygota</taxon>
        <taxon>Neoptera</taxon>
        <taxon>Endopterygota</taxon>
        <taxon>Lepidoptera</taxon>
        <taxon>Glossata</taxon>
        <taxon>Ditrysia</taxon>
        <taxon>Tineoidea</taxon>
        <taxon>Psychidae</taxon>
        <taxon>Oiketicinae</taxon>
        <taxon>Eumeta</taxon>
    </lineage>
</organism>
<evidence type="ECO:0000313" key="2">
    <source>
        <dbReference type="EMBL" id="GBP30527.1"/>
    </source>
</evidence>
<dbReference type="Proteomes" id="UP000299102">
    <property type="component" value="Unassembled WGS sequence"/>
</dbReference>
<comment type="caution">
    <text evidence="2">The sequence shown here is derived from an EMBL/GenBank/DDBJ whole genome shotgun (WGS) entry which is preliminary data.</text>
</comment>